<dbReference type="NCBIfam" id="TIGR00357">
    <property type="entry name" value="peptide-methionine (R)-S-oxide reductase MsrB"/>
    <property type="match status" value="1"/>
</dbReference>
<dbReference type="PANTHER" id="PTHR10173">
    <property type="entry name" value="METHIONINE SULFOXIDE REDUCTASE"/>
    <property type="match status" value="1"/>
</dbReference>
<evidence type="ECO:0000256" key="3">
    <source>
        <dbReference type="ARBA" id="ARBA00048488"/>
    </source>
</evidence>
<protein>
    <recommendedName>
        <fullName evidence="4">Peptide methionine sulfoxide reductase MsrB</fullName>
        <ecNumber evidence="4">1.8.4.12</ecNumber>
    </recommendedName>
    <alternativeName>
        <fullName evidence="4">Peptide-methionine (R)-S-oxide reductase</fullName>
    </alternativeName>
</protein>
<name>A0ABQ3B0T3_9GAMM</name>
<dbReference type="EC" id="1.8.4.12" evidence="4"/>
<evidence type="ECO:0000313" key="8">
    <source>
        <dbReference type="Proteomes" id="UP000601597"/>
    </source>
</evidence>
<feature type="binding site" evidence="4">
    <location>
        <position position="60"/>
    </location>
    <ligand>
        <name>Zn(2+)</name>
        <dbReference type="ChEBI" id="CHEBI:29105"/>
    </ligand>
</feature>
<feature type="active site" description="Nucleophile" evidence="4">
    <location>
        <position position="129"/>
    </location>
</feature>
<evidence type="ECO:0000313" key="7">
    <source>
        <dbReference type="EMBL" id="GGY74051.1"/>
    </source>
</evidence>
<dbReference type="InterPro" id="IPR028427">
    <property type="entry name" value="Met_Sox_Rdtase_MsrB"/>
</dbReference>
<comment type="caution">
    <text evidence="7">The sequence shown here is derived from an EMBL/GenBank/DDBJ whole genome shotgun (WGS) entry which is preliminary data.</text>
</comment>
<gene>
    <name evidence="4 7" type="primary">msrB</name>
    <name evidence="7" type="ORF">GCM10007071_21790</name>
</gene>
<dbReference type="RefSeq" id="WP_189576283.1">
    <property type="nucleotide sequence ID" value="NZ_BMXV01000004.1"/>
</dbReference>
<feature type="region of interest" description="Disordered" evidence="5">
    <location>
        <begin position="1"/>
        <end position="23"/>
    </location>
</feature>
<feature type="binding site" evidence="4">
    <location>
        <position position="57"/>
    </location>
    <ligand>
        <name>Zn(2+)</name>
        <dbReference type="ChEBI" id="CHEBI:29105"/>
    </ligand>
</feature>
<keyword evidence="8" id="KW-1185">Reference proteome</keyword>
<comment type="similarity">
    <text evidence="1 4">Belongs to the MsrB Met sulfoxide reductase family.</text>
</comment>
<comment type="cofactor">
    <cofactor evidence="4">
        <name>Zn(2+)</name>
        <dbReference type="ChEBI" id="CHEBI:29105"/>
    </cofactor>
    <text evidence="4">Binds 1 zinc ion per subunit. The zinc ion is important for the structural integrity of the protein.</text>
</comment>
<dbReference type="PANTHER" id="PTHR10173:SF52">
    <property type="entry name" value="METHIONINE-R-SULFOXIDE REDUCTASE B1"/>
    <property type="match status" value="1"/>
</dbReference>
<dbReference type="HAMAP" id="MF_01400">
    <property type="entry name" value="MsrB"/>
    <property type="match status" value="1"/>
</dbReference>
<evidence type="ECO:0000256" key="1">
    <source>
        <dbReference type="ARBA" id="ARBA00007174"/>
    </source>
</evidence>
<proteinExistence type="inferred from homology"/>
<dbReference type="SUPFAM" id="SSF51316">
    <property type="entry name" value="Mss4-like"/>
    <property type="match status" value="1"/>
</dbReference>
<dbReference type="Proteomes" id="UP000601597">
    <property type="component" value="Unassembled WGS sequence"/>
</dbReference>
<evidence type="ECO:0000259" key="6">
    <source>
        <dbReference type="PROSITE" id="PS51790"/>
    </source>
</evidence>
<evidence type="ECO:0000256" key="2">
    <source>
        <dbReference type="ARBA" id="ARBA00023002"/>
    </source>
</evidence>
<keyword evidence="4" id="KW-0479">Metal-binding</keyword>
<evidence type="ECO:0000256" key="4">
    <source>
        <dbReference type="HAMAP-Rule" id="MF_01400"/>
    </source>
</evidence>
<evidence type="ECO:0000256" key="5">
    <source>
        <dbReference type="SAM" id="MobiDB-lite"/>
    </source>
</evidence>
<comment type="catalytic activity">
    <reaction evidence="3 4">
        <text>L-methionyl-[protein] + [thioredoxin]-disulfide + H2O = L-methionyl-(R)-S-oxide-[protein] + [thioredoxin]-dithiol</text>
        <dbReference type="Rhea" id="RHEA:24164"/>
        <dbReference type="Rhea" id="RHEA-COMP:10698"/>
        <dbReference type="Rhea" id="RHEA-COMP:10700"/>
        <dbReference type="Rhea" id="RHEA-COMP:12313"/>
        <dbReference type="Rhea" id="RHEA-COMP:12314"/>
        <dbReference type="ChEBI" id="CHEBI:15377"/>
        <dbReference type="ChEBI" id="CHEBI:16044"/>
        <dbReference type="ChEBI" id="CHEBI:29950"/>
        <dbReference type="ChEBI" id="CHEBI:45764"/>
        <dbReference type="ChEBI" id="CHEBI:50058"/>
        <dbReference type="EC" id="1.8.4.12"/>
    </reaction>
</comment>
<dbReference type="EMBL" id="BMXV01000004">
    <property type="protein sequence ID" value="GGY74051.1"/>
    <property type="molecule type" value="Genomic_DNA"/>
</dbReference>
<dbReference type="InterPro" id="IPR002579">
    <property type="entry name" value="Met_Sox_Rdtase_MsrB_dom"/>
</dbReference>
<accession>A0ABQ3B0T3</accession>
<organism evidence="7 8">
    <name type="scientific">Marinobacter zhanjiangensis</name>
    <dbReference type="NCBI Taxonomy" id="578215"/>
    <lineage>
        <taxon>Bacteria</taxon>
        <taxon>Pseudomonadati</taxon>
        <taxon>Pseudomonadota</taxon>
        <taxon>Gammaproteobacteria</taxon>
        <taxon>Pseudomonadales</taxon>
        <taxon>Marinobacteraceae</taxon>
        <taxon>Marinobacter</taxon>
    </lineage>
</organism>
<keyword evidence="4" id="KW-0862">Zinc</keyword>
<dbReference type="Pfam" id="PF01641">
    <property type="entry name" value="SelR"/>
    <property type="match status" value="1"/>
</dbReference>
<feature type="binding site" evidence="4">
    <location>
        <position position="106"/>
    </location>
    <ligand>
        <name>Zn(2+)</name>
        <dbReference type="ChEBI" id="CHEBI:29105"/>
    </ligand>
</feature>
<feature type="domain" description="MsrB" evidence="6">
    <location>
        <begin position="18"/>
        <end position="140"/>
    </location>
</feature>
<reference evidence="8" key="1">
    <citation type="journal article" date="2019" name="Int. J. Syst. Evol. Microbiol.">
        <title>The Global Catalogue of Microorganisms (GCM) 10K type strain sequencing project: providing services to taxonomists for standard genome sequencing and annotation.</title>
        <authorList>
            <consortium name="The Broad Institute Genomics Platform"/>
            <consortium name="The Broad Institute Genome Sequencing Center for Infectious Disease"/>
            <person name="Wu L."/>
            <person name="Ma J."/>
        </authorList>
    </citation>
    <scope>NUCLEOTIDE SEQUENCE [LARGE SCALE GENOMIC DNA]</scope>
    <source>
        <strain evidence="8">KCTC 22280</strain>
    </source>
</reference>
<feature type="binding site" evidence="4">
    <location>
        <position position="109"/>
    </location>
    <ligand>
        <name>Zn(2+)</name>
        <dbReference type="ChEBI" id="CHEBI:29105"/>
    </ligand>
</feature>
<sequence>MTTSASGYDLTPLSPQEVSRRAADLTDEERTVLLDHGTERPFCGTLLDNKQDGVYHCRLCDLPLFSSRSKFDSGTGWPSFFEPFDADHIRQLEDRSLGMARTEIRCARCDSHQGHVFPDGPLPTGQRYCLNSVSLVFRPDPAPSR</sequence>
<dbReference type="InterPro" id="IPR011057">
    <property type="entry name" value="Mss4-like_sf"/>
</dbReference>
<keyword evidence="2 4" id="KW-0560">Oxidoreductase</keyword>
<dbReference type="PROSITE" id="PS51790">
    <property type="entry name" value="MSRB"/>
    <property type="match status" value="1"/>
</dbReference>
<dbReference type="Gene3D" id="2.170.150.20">
    <property type="entry name" value="Peptide methionine sulfoxide reductase"/>
    <property type="match status" value="1"/>
</dbReference>